<name>A0A841BH26_9PSEU</name>
<evidence type="ECO:0000259" key="5">
    <source>
        <dbReference type="Pfam" id="PF08386"/>
    </source>
</evidence>
<feature type="chain" id="PRO_5032821119" evidence="4">
    <location>
        <begin position="30"/>
        <end position="490"/>
    </location>
</feature>
<dbReference type="Gene3D" id="3.40.50.1820">
    <property type="entry name" value="alpha/beta hydrolase"/>
    <property type="match status" value="1"/>
</dbReference>
<evidence type="ECO:0000313" key="7">
    <source>
        <dbReference type="Proteomes" id="UP000580861"/>
    </source>
</evidence>
<evidence type="ECO:0000256" key="4">
    <source>
        <dbReference type="SAM" id="SignalP"/>
    </source>
</evidence>
<dbReference type="InterPro" id="IPR051601">
    <property type="entry name" value="Serine_prot/Carboxylest_S33"/>
</dbReference>
<keyword evidence="7" id="KW-1185">Reference proteome</keyword>
<dbReference type="RefSeq" id="WP_184904939.1">
    <property type="nucleotide sequence ID" value="NZ_JACHMX010000001.1"/>
</dbReference>
<protein>
    <submittedName>
        <fullName evidence="6">Pimeloyl-ACP methyl ester carboxylesterase</fullName>
    </submittedName>
</protein>
<comment type="caution">
    <text evidence="6">The sequence shown here is derived from an EMBL/GenBank/DDBJ whole genome shotgun (WGS) entry which is preliminary data.</text>
</comment>
<dbReference type="Pfam" id="PF08386">
    <property type="entry name" value="Abhydrolase_4"/>
    <property type="match status" value="1"/>
</dbReference>
<evidence type="ECO:0000256" key="2">
    <source>
        <dbReference type="ARBA" id="ARBA00022729"/>
    </source>
</evidence>
<proteinExistence type="inferred from homology"/>
<dbReference type="SUPFAM" id="SSF53474">
    <property type="entry name" value="alpha/beta-Hydrolases"/>
    <property type="match status" value="1"/>
</dbReference>
<sequence>MHSTISRRFGLVTAAVVVAVIVAPGTAAAGTPKLTWGPCPADIATPRLQCATLDVPLDYQRPGGEKIRVAVSRLPSTHRAQRRGVLLLNPGGPSSGLGMPLSLVQRGLPAEVTDKYDLIGFDPRGLGHSTRVTCDLKPVRDPQPPYARDAADVAKHAMVAETVAKGCATSKTAQLLPYITTANIARDVDAIRAALGEQRISSYGVSYGSYLGAVYATLFPQRTDRVVLDSVPGPGGLDIAGSRRFGQGFQDSFPDFAQWAAARDASYQLGSTPRQVTMKYLELASRLDKDPVGEIDGAAFRDYTFNGLYTIQVFPELAQLWQSLDRGLAPASPGSFTTEPDDDMENLLSAQLLVRCNDTAWPRSVETYQHNVGVDRERFPLYGAAAANIWPCAFWPSQPIEPPVRIGDRGPSTILLVQNRRDPAAPLAGAQETRRALGDRARMVTVDQVGHGVYLYSANACGNAVVNRFLLTGQRPTTDIPCVPAAMTDH</sequence>
<organism evidence="6 7">
    <name type="scientific">Amycolatopsis umgeniensis</name>
    <dbReference type="NCBI Taxonomy" id="336628"/>
    <lineage>
        <taxon>Bacteria</taxon>
        <taxon>Bacillati</taxon>
        <taxon>Actinomycetota</taxon>
        <taxon>Actinomycetes</taxon>
        <taxon>Pseudonocardiales</taxon>
        <taxon>Pseudonocardiaceae</taxon>
        <taxon>Amycolatopsis</taxon>
    </lineage>
</organism>
<reference evidence="6 7" key="1">
    <citation type="submission" date="2020-08" db="EMBL/GenBank/DDBJ databases">
        <title>Sequencing the genomes of 1000 actinobacteria strains.</title>
        <authorList>
            <person name="Klenk H.-P."/>
        </authorList>
    </citation>
    <scope>NUCLEOTIDE SEQUENCE [LARGE SCALE GENOMIC DNA]</scope>
    <source>
        <strain evidence="6 7">DSM 45272</strain>
    </source>
</reference>
<gene>
    <name evidence="6" type="ORF">HDA45_008288</name>
</gene>
<dbReference type="PANTHER" id="PTHR43248">
    <property type="entry name" value="2-SUCCINYL-6-HYDROXY-2,4-CYCLOHEXADIENE-1-CARBOXYLATE SYNTHASE"/>
    <property type="match status" value="1"/>
</dbReference>
<keyword evidence="2 4" id="KW-0732">Signal</keyword>
<dbReference type="PANTHER" id="PTHR43248:SF29">
    <property type="entry name" value="TRIPEPTIDYL AMINOPEPTIDASE"/>
    <property type="match status" value="1"/>
</dbReference>
<keyword evidence="3" id="KW-0378">Hydrolase</keyword>
<dbReference type="Proteomes" id="UP000580861">
    <property type="component" value="Unassembled WGS sequence"/>
</dbReference>
<dbReference type="InterPro" id="IPR029058">
    <property type="entry name" value="AB_hydrolase_fold"/>
</dbReference>
<evidence type="ECO:0000256" key="3">
    <source>
        <dbReference type="ARBA" id="ARBA00022801"/>
    </source>
</evidence>
<feature type="domain" description="Peptidase S33 tripeptidyl aminopeptidase-like C-terminal" evidence="5">
    <location>
        <begin position="384"/>
        <end position="482"/>
    </location>
</feature>
<comment type="similarity">
    <text evidence="1">Belongs to the peptidase S33 family.</text>
</comment>
<dbReference type="EMBL" id="JACHMX010000001">
    <property type="protein sequence ID" value="MBB5858201.1"/>
    <property type="molecule type" value="Genomic_DNA"/>
</dbReference>
<feature type="signal peptide" evidence="4">
    <location>
        <begin position="1"/>
        <end position="29"/>
    </location>
</feature>
<dbReference type="GO" id="GO:0016787">
    <property type="term" value="F:hydrolase activity"/>
    <property type="evidence" value="ECO:0007669"/>
    <property type="project" value="UniProtKB-KW"/>
</dbReference>
<dbReference type="InterPro" id="IPR013595">
    <property type="entry name" value="Pept_S33_TAP-like_C"/>
</dbReference>
<dbReference type="AlphaFoldDB" id="A0A841BH26"/>
<accession>A0A841BH26</accession>
<evidence type="ECO:0000256" key="1">
    <source>
        <dbReference type="ARBA" id="ARBA00010088"/>
    </source>
</evidence>
<evidence type="ECO:0000313" key="6">
    <source>
        <dbReference type="EMBL" id="MBB5858201.1"/>
    </source>
</evidence>